<evidence type="ECO:0000256" key="12">
    <source>
        <dbReference type="ARBA" id="ARBA00034000"/>
    </source>
</evidence>
<evidence type="ECO:0000256" key="14">
    <source>
        <dbReference type="SAM" id="MobiDB-lite"/>
    </source>
</evidence>
<dbReference type="Gene3D" id="3.40.710.10">
    <property type="entry name" value="DD-peptidase/beta-lactamase superfamily"/>
    <property type="match status" value="1"/>
</dbReference>
<comment type="catalytic activity">
    <reaction evidence="13">
        <text>[GlcNAc-(1-&gt;4)-Mur2Ac(oyl-L-Ala-gamma-D-Glu-L-Lys-D-Ala-D-Ala)](n)-di-trans,octa-cis-undecaprenyl diphosphate + beta-D-GlcNAc-(1-&gt;4)-Mur2Ac(oyl-L-Ala-gamma-D-Glu-L-Lys-D-Ala-D-Ala)-di-trans,octa-cis-undecaprenyl diphosphate = [GlcNAc-(1-&gt;4)-Mur2Ac(oyl-L-Ala-gamma-D-Glu-L-Lys-D-Ala-D-Ala)](n+1)-di-trans,octa-cis-undecaprenyl diphosphate + di-trans,octa-cis-undecaprenyl diphosphate + H(+)</text>
        <dbReference type="Rhea" id="RHEA:23708"/>
        <dbReference type="Rhea" id="RHEA-COMP:9602"/>
        <dbReference type="Rhea" id="RHEA-COMP:9603"/>
        <dbReference type="ChEBI" id="CHEBI:15378"/>
        <dbReference type="ChEBI" id="CHEBI:58405"/>
        <dbReference type="ChEBI" id="CHEBI:60033"/>
        <dbReference type="ChEBI" id="CHEBI:78435"/>
        <dbReference type="EC" id="2.4.99.28"/>
    </reaction>
</comment>
<dbReference type="SUPFAM" id="SSF53955">
    <property type="entry name" value="Lysozyme-like"/>
    <property type="match status" value="1"/>
</dbReference>
<evidence type="ECO:0000259" key="16">
    <source>
        <dbReference type="Pfam" id="PF00905"/>
    </source>
</evidence>
<comment type="catalytic activity">
    <reaction evidence="12">
        <text>Preferential cleavage: (Ac)2-L-Lys-D-Ala-|-D-Ala. Also transpeptidation of peptidyl-alanyl moieties that are N-acyl substituents of D-alanine.</text>
        <dbReference type="EC" id="3.4.16.4"/>
    </reaction>
</comment>
<gene>
    <name evidence="18" type="ORF">A606_11780</name>
</gene>
<sequence>MSNDYSSNEDKNGVDAAAGNSGHSRRVRTRRRRPQWRRVIATVCSVLAVLIIVPLVAFFAAYAVTKVPQPEELQNNQISNIFASDGTTELARIVPPEGNRENIDIADVPEHVRNAVLSAEDRDFYTNPGFSITGFGRAAIGQLTGDDSAGGGSTITQQYVKNAVVGDERSLIRKGKELVISAKMSREWTKDEILEAYLNTIYFGRNAYGINAAAKAYFNKEVKDLTVEEGAVIAATIQRPSQLDPWTNRTEAEERWNYVMDGLVSLGSIDQATRDAAVFPEVVDPALTQETSVAEGTNGLIKTQVLNELEANGISEEAVNTGGLKITTTIDAAKQQAMVDTVTSKLSVYDESVRAAGVAIDPKTGGVVAYYGGDDPNGYDWANAGLQTGSTFKIITLAAAVEQGIPTSALYDSSPVVSGDSTVTNDSGETCGTCSLAQALKMSLNTSFVRLTQSLDNGAQDVADMAHRLGVATSIPGIEQTLTENGGTPYEGITLGQYQSRPLDMASVLATLSNRGMYFPAHFVLKVETQSGEVLMDNSGMEGTQVINPDTADAVISAMGPIAAYSNGHTLAGGRQSAAKTGTAQLGETGANKDAWMIGSTPQLATAIWMGNVDNQPLIDVTYGGSMYGSRTPADIWKTFMDTALADAPVENFPGGVASDTSSSYGSGTSGTGTGEDATEDTPEESSPDQDTGTGGGGDLPDVGDILNDFLNGQ</sequence>
<evidence type="ECO:0000256" key="15">
    <source>
        <dbReference type="SAM" id="Phobius"/>
    </source>
</evidence>
<evidence type="ECO:0000256" key="6">
    <source>
        <dbReference type="ARBA" id="ARBA00022679"/>
    </source>
</evidence>
<keyword evidence="11" id="KW-0961">Cell wall biogenesis/degradation</keyword>
<evidence type="ECO:0000256" key="2">
    <source>
        <dbReference type="ARBA" id="ARBA00007739"/>
    </source>
</evidence>
<comment type="similarity">
    <text evidence="1">In the C-terminal section; belongs to the transpeptidase family.</text>
</comment>
<keyword evidence="15" id="KW-1133">Transmembrane helix</keyword>
<evidence type="ECO:0000256" key="8">
    <source>
        <dbReference type="ARBA" id="ARBA00022960"/>
    </source>
</evidence>
<feature type="transmembrane region" description="Helical" evidence="15">
    <location>
        <begin position="39"/>
        <end position="64"/>
    </location>
</feature>
<keyword evidence="10" id="KW-0511">Multifunctional enzyme</keyword>
<dbReference type="RefSeq" id="WP_020442343.1">
    <property type="nucleotide sequence ID" value="NC_021663.1"/>
</dbReference>
<dbReference type="PATRIC" id="fig|1200352.3.peg.2417"/>
<accession>S4XJR4</accession>
<dbReference type="GO" id="GO:0008955">
    <property type="term" value="F:peptidoglycan glycosyltransferase activity"/>
    <property type="evidence" value="ECO:0007669"/>
    <property type="project" value="UniProtKB-EC"/>
</dbReference>
<dbReference type="GO" id="GO:0009252">
    <property type="term" value="P:peptidoglycan biosynthetic process"/>
    <property type="evidence" value="ECO:0007669"/>
    <property type="project" value="UniProtKB-KW"/>
</dbReference>
<dbReference type="InterPro" id="IPR023346">
    <property type="entry name" value="Lysozyme-like_dom_sf"/>
</dbReference>
<keyword evidence="8" id="KW-0133">Cell shape</keyword>
<dbReference type="eggNOG" id="COG0744">
    <property type="taxonomic scope" value="Bacteria"/>
</dbReference>
<dbReference type="InterPro" id="IPR012338">
    <property type="entry name" value="Beta-lactam/transpept-like"/>
</dbReference>
<dbReference type="Gene3D" id="1.10.3810.10">
    <property type="entry name" value="Biosynthetic peptidoglycan transglycosylase-like"/>
    <property type="match status" value="1"/>
</dbReference>
<dbReference type="PANTHER" id="PTHR32282:SF34">
    <property type="entry name" value="PENICILLIN-BINDING PROTEIN 1A"/>
    <property type="match status" value="1"/>
</dbReference>
<dbReference type="GO" id="GO:0008360">
    <property type="term" value="P:regulation of cell shape"/>
    <property type="evidence" value="ECO:0007669"/>
    <property type="project" value="UniProtKB-KW"/>
</dbReference>
<feature type="compositionally biased region" description="Low complexity" evidence="14">
    <location>
        <begin position="656"/>
        <end position="667"/>
    </location>
</feature>
<dbReference type="Pfam" id="PF00912">
    <property type="entry name" value="Transgly"/>
    <property type="match status" value="1"/>
</dbReference>
<dbReference type="Proteomes" id="UP000014809">
    <property type="component" value="Chromosome"/>
</dbReference>
<dbReference type="FunFam" id="1.10.3810.10:FF:000001">
    <property type="entry name" value="Penicillin-binding protein 1A"/>
    <property type="match status" value="1"/>
</dbReference>
<feature type="region of interest" description="Disordered" evidence="14">
    <location>
        <begin position="1"/>
        <end position="31"/>
    </location>
</feature>
<evidence type="ECO:0000256" key="11">
    <source>
        <dbReference type="ARBA" id="ARBA00023316"/>
    </source>
</evidence>
<evidence type="ECO:0000256" key="4">
    <source>
        <dbReference type="ARBA" id="ARBA00022670"/>
    </source>
</evidence>
<feature type="domain" description="Penicillin-binding protein transpeptidase" evidence="16">
    <location>
        <begin position="357"/>
        <end position="636"/>
    </location>
</feature>
<dbReference type="KEGG" id="cter:A606_11780"/>
<evidence type="ECO:0000256" key="7">
    <source>
        <dbReference type="ARBA" id="ARBA00022801"/>
    </source>
</evidence>
<dbReference type="InterPro" id="IPR001264">
    <property type="entry name" value="Glyco_trans_51"/>
</dbReference>
<evidence type="ECO:0000256" key="1">
    <source>
        <dbReference type="ARBA" id="ARBA00007090"/>
    </source>
</evidence>
<dbReference type="PANTHER" id="PTHR32282">
    <property type="entry name" value="BINDING PROTEIN TRANSPEPTIDASE, PUTATIVE-RELATED"/>
    <property type="match status" value="1"/>
</dbReference>
<keyword evidence="7" id="KW-0378">Hydrolase</keyword>
<evidence type="ECO:0000256" key="3">
    <source>
        <dbReference type="ARBA" id="ARBA00022645"/>
    </source>
</evidence>
<dbReference type="InterPro" id="IPR001460">
    <property type="entry name" value="PCN-bd_Tpept"/>
</dbReference>
<dbReference type="GO" id="GO:0008658">
    <property type="term" value="F:penicillin binding"/>
    <property type="evidence" value="ECO:0007669"/>
    <property type="project" value="InterPro"/>
</dbReference>
<evidence type="ECO:0000256" key="13">
    <source>
        <dbReference type="ARBA" id="ARBA00049902"/>
    </source>
</evidence>
<dbReference type="GO" id="GO:0009002">
    <property type="term" value="F:serine-type D-Ala-D-Ala carboxypeptidase activity"/>
    <property type="evidence" value="ECO:0007669"/>
    <property type="project" value="UniProtKB-EC"/>
</dbReference>
<dbReference type="OrthoDB" id="9766909at2"/>
<feature type="compositionally biased region" description="Acidic residues" evidence="14">
    <location>
        <begin position="677"/>
        <end position="688"/>
    </location>
</feature>
<evidence type="ECO:0000256" key="9">
    <source>
        <dbReference type="ARBA" id="ARBA00022984"/>
    </source>
</evidence>
<keyword evidence="5" id="KW-0328">Glycosyltransferase</keyword>
<evidence type="ECO:0000313" key="19">
    <source>
        <dbReference type="Proteomes" id="UP000014809"/>
    </source>
</evidence>
<dbReference type="GO" id="GO:0006508">
    <property type="term" value="P:proteolysis"/>
    <property type="evidence" value="ECO:0007669"/>
    <property type="project" value="UniProtKB-KW"/>
</dbReference>
<keyword evidence="9" id="KW-0573">Peptidoglycan synthesis</keyword>
<dbReference type="STRING" id="1200352.A606_11780"/>
<dbReference type="HOGENOM" id="CLU_006354_6_1_11"/>
<dbReference type="EMBL" id="CP003696">
    <property type="protein sequence ID" value="AGP31995.1"/>
    <property type="molecule type" value="Genomic_DNA"/>
</dbReference>
<organism evidence="18 19">
    <name type="scientific">Corynebacterium terpenotabidum Y-11</name>
    <dbReference type="NCBI Taxonomy" id="1200352"/>
    <lineage>
        <taxon>Bacteria</taxon>
        <taxon>Bacillati</taxon>
        <taxon>Actinomycetota</taxon>
        <taxon>Actinomycetes</taxon>
        <taxon>Mycobacteriales</taxon>
        <taxon>Corynebacteriaceae</taxon>
        <taxon>Corynebacterium</taxon>
    </lineage>
</organism>
<dbReference type="AlphaFoldDB" id="S4XJR4"/>
<dbReference type="SUPFAM" id="SSF56601">
    <property type="entry name" value="beta-lactamase/transpeptidase-like"/>
    <property type="match status" value="1"/>
</dbReference>
<keyword evidence="3" id="KW-0121">Carboxypeptidase</keyword>
<dbReference type="Pfam" id="PF00905">
    <property type="entry name" value="Transpeptidase"/>
    <property type="match status" value="1"/>
</dbReference>
<dbReference type="GO" id="GO:0030288">
    <property type="term" value="C:outer membrane-bounded periplasmic space"/>
    <property type="evidence" value="ECO:0007669"/>
    <property type="project" value="TreeGrafter"/>
</dbReference>
<keyword evidence="15" id="KW-0472">Membrane</keyword>
<comment type="similarity">
    <text evidence="2">In the N-terminal section; belongs to the glycosyltransferase 51 family.</text>
</comment>
<dbReference type="GO" id="GO:0071555">
    <property type="term" value="P:cell wall organization"/>
    <property type="evidence" value="ECO:0007669"/>
    <property type="project" value="UniProtKB-KW"/>
</dbReference>
<keyword evidence="15" id="KW-0812">Transmembrane</keyword>
<protein>
    <submittedName>
        <fullName evidence="18">Penicillin-binding protein</fullName>
    </submittedName>
</protein>
<feature type="region of interest" description="Disordered" evidence="14">
    <location>
        <begin position="655"/>
        <end position="714"/>
    </location>
</feature>
<dbReference type="InterPro" id="IPR050396">
    <property type="entry name" value="Glycosyltr_51/Transpeptidase"/>
</dbReference>
<evidence type="ECO:0000256" key="5">
    <source>
        <dbReference type="ARBA" id="ARBA00022676"/>
    </source>
</evidence>
<evidence type="ECO:0000259" key="17">
    <source>
        <dbReference type="Pfam" id="PF00912"/>
    </source>
</evidence>
<proteinExistence type="inferred from homology"/>
<keyword evidence="4" id="KW-0645">Protease</keyword>
<keyword evidence="19" id="KW-1185">Reference proteome</keyword>
<evidence type="ECO:0000256" key="10">
    <source>
        <dbReference type="ARBA" id="ARBA00023268"/>
    </source>
</evidence>
<dbReference type="InterPro" id="IPR036950">
    <property type="entry name" value="PBP_transglycosylase"/>
</dbReference>
<reference evidence="18 19" key="1">
    <citation type="submission" date="2012-06" db="EMBL/GenBank/DDBJ databases">
        <title>Complete genome sequence of Corynebacterium terpenotabidum Y-11 (=DSM 44721).</title>
        <authorList>
            <person name="Ruckert C."/>
            <person name="Albersmeier A."/>
            <person name="Al-Dilaimi A."/>
            <person name="Szczepanowski R."/>
            <person name="Kalinowski J."/>
        </authorList>
    </citation>
    <scope>NUCLEOTIDE SEQUENCE [LARGE SCALE GENOMIC DNA]</scope>
    <source>
        <strain evidence="18 19">Y-11</strain>
    </source>
</reference>
<feature type="domain" description="Glycosyl transferase family 51" evidence="17">
    <location>
        <begin position="96"/>
        <end position="262"/>
    </location>
</feature>
<evidence type="ECO:0000313" key="18">
    <source>
        <dbReference type="EMBL" id="AGP31995.1"/>
    </source>
</evidence>
<name>S4XJR4_9CORY</name>
<keyword evidence="6" id="KW-0808">Transferase</keyword>